<dbReference type="InterPro" id="IPR037522">
    <property type="entry name" value="HD_GYP_dom"/>
</dbReference>
<dbReference type="SUPFAM" id="SSF49879">
    <property type="entry name" value="SMAD/FHA domain"/>
    <property type="match status" value="1"/>
</dbReference>
<dbReference type="InterPro" id="IPR006675">
    <property type="entry name" value="HDIG_dom"/>
</dbReference>
<dbReference type="SUPFAM" id="SSF55781">
    <property type="entry name" value="GAF domain-like"/>
    <property type="match status" value="1"/>
</dbReference>
<dbReference type="Gene3D" id="2.60.200.20">
    <property type="match status" value="1"/>
</dbReference>
<protein>
    <recommendedName>
        <fullName evidence="5">HD-GYP domain-containing protein</fullName>
    </recommendedName>
</protein>
<dbReference type="Pfam" id="PF13185">
    <property type="entry name" value="GAF_2"/>
    <property type="match status" value="1"/>
</dbReference>
<dbReference type="SMART" id="SM00240">
    <property type="entry name" value="FHA"/>
    <property type="match status" value="1"/>
</dbReference>
<dbReference type="CDD" id="cd00077">
    <property type="entry name" value="HDc"/>
    <property type="match status" value="1"/>
</dbReference>
<reference evidence="4" key="1">
    <citation type="submission" date="2020-05" db="EMBL/GenBank/DDBJ databases">
        <title>Frigoriglobus tundricola gen. nov., sp. nov., a psychrotolerant cellulolytic planctomycete of the family Gemmataceae with two divergent copies of 16S rRNA gene.</title>
        <authorList>
            <person name="Kulichevskaya I.S."/>
            <person name="Ivanova A.A."/>
            <person name="Naumoff D.G."/>
            <person name="Beletsky A.V."/>
            <person name="Rijpstra W.I.C."/>
            <person name="Sinninghe Damste J.S."/>
            <person name="Mardanov A.V."/>
            <person name="Ravin N.V."/>
            <person name="Dedysh S.N."/>
        </authorList>
    </citation>
    <scope>NUCLEOTIDE SEQUENCE [LARGE SCALE GENOMIC DNA]</scope>
    <source>
        <strain evidence="4">PL17</strain>
    </source>
</reference>
<dbReference type="PANTHER" id="PTHR43155:SF2">
    <property type="entry name" value="CYCLIC DI-GMP PHOSPHODIESTERASE PA4108"/>
    <property type="match status" value="1"/>
</dbReference>
<dbReference type="InterPro" id="IPR029016">
    <property type="entry name" value="GAF-like_dom_sf"/>
</dbReference>
<dbReference type="SMART" id="SM00065">
    <property type="entry name" value="GAF"/>
    <property type="match status" value="1"/>
</dbReference>
<dbReference type="Pfam" id="PF13487">
    <property type="entry name" value="HD_5"/>
    <property type="match status" value="1"/>
</dbReference>
<organism evidence="3 4">
    <name type="scientific">Frigoriglobus tundricola</name>
    <dbReference type="NCBI Taxonomy" id="2774151"/>
    <lineage>
        <taxon>Bacteria</taxon>
        <taxon>Pseudomonadati</taxon>
        <taxon>Planctomycetota</taxon>
        <taxon>Planctomycetia</taxon>
        <taxon>Gemmatales</taxon>
        <taxon>Gemmataceae</taxon>
        <taxon>Frigoriglobus</taxon>
    </lineage>
</organism>
<dbReference type="KEGG" id="ftj:FTUN_5925"/>
<name>A0A6M5YW64_9BACT</name>
<keyword evidence="4" id="KW-1185">Reference proteome</keyword>
<evidence type="ECO:0000259" key="1">
    <source>
        <dbReference type="PROSITE" id="PS50006"/>
    </source>
</evidence>
<dbReference type="PANTHER" id="PTHR43155">
    <property type="entry name" value="CYCLIC DI-GMP PHOSPHODIESTERASE PA4108-RELATED"/>
    <property type="match status" value="1"/>
</dbReference>
<feature type="domain" description="FHA" evidence="1">
    <location>
        <begin position="26"/>
        <end position="75"/>
    </location>
</feature>
<proteinExistence type="predicted"/>
<dbReference type="InterPro" id="IPR003018">
    <property type="entry name" value="GAF"/>
</dbReference>
<gene>
    <name evidence="3" type="ORF">FTUN_5925</name>
</gene>
<accession>A0A6M5YW64</accession>
<dbReference type="InterPro" id="IPR008984">
    <property type="entry name" value="SMAD_FHA_dom_sf"/>
</dbReference>
<dbReference type="InterPro" id="IPR000253">
    <property type="entry name" value="FHA_dom"/>
</dbReference>
<dbReference type="SMART" id="SM00471">
    <property type="entry name" value="HDc"/>
    <property type="match status" value="1"/>
</dbReference>
<dbReference type="SUPFAM" id="SSF109604">
    <property type="entry name" value="HD-domain/PDEase-like"/>
    <property type="match status" value="1"/>
</dbReference>
<dbReference type="Gene3D" id="1.10.3210.10">
    <property type="entry name" value="Hypothetical protein af1432"/>
    <property type="match status" value="1"/>
</dbReference>
<dbReference type="InterPro" id="IPR003607">
    <property type="entry name" value="HD/PDEase_dom"/>
</dbReference>
<dbReference type="RefSeq" id="WP_171473547.1">
    <property type="nucleotide sequence ID" value="NZ_CP053452.2"/>
</dbReference>
<dbReference type="EMBL" id="CP053452">
    <property type="protein sequence ID" value="QJW98337.1"/>
    <property type="molecule type" value="Genomic_DNA"/>
</dbReference>
<dbReference type="CDD" id="cd00060">
    <property type="entry name" value="FHA"/>
    <property type="match status" value="1"/>
</dbReference>
<dbReference type="Pfam" id="PF00498">
    <property type="entry name" value="FHA"/>
    <property type="match status" value="1"/>
</dbReference>
<evidence type="ECO:0000313" key="3">
    <source>
        <dbReference type="EMBL" id="QJW98337.1"/>
    </source>
</evidence>
<evidence type="ECO:0000259" key="2">
    <source>
        <dbReference type="PROSITE" id="PS51832"/>
    </source>
</evidence>
<dbReference type="Gene3D" id="3.30.450.40">
    <property type="match status" value="1"/>
</dbReference>
<evidence type="ECO:0008006" key="5">
    <source>
        <dbReference type="Google" id="ProtNLM"/>
    </source>
</evidence>
<evidence type="ECO:0000313" key="4">
    <source>
        <dbReference type="Proteomes" id="UP000503447"/>
    </source>
</evidence>
<dbReference type="AlphaFoldDB" id="A0A6M5YW64"/>
<dbReference type="PROSITE" id="PS51832">
    <property type="entry name" value="HD_GYP"/>
    <property type="match status" value="1"/>
</dbReference>
<sequence length="549" mass="59837">MQTPRVVLSLAGGNQIPRTWSSSCHLRIGRLAELEIALDDLSVSRLHAEVLLADDGWVVRDRGSSNGTILNGVRIGRTPQRIRQGDLIQVGNLTFKVEHIEVRPVTVRIGTQTVQVEAAARRTWSEAVDAFEPPAAPGYNEKGFLRLLRGGYRLAQSTRSGDLLQDVLNDAVSFFGARRGGVFLVDEVTGHLAVRCYSARSGGTAPQRPPGKTLATVAFRGRQSLLFADRTEAAKYAADSALRGDMYSVVCAVLRAPDRELGVLHLDRGPDDAPFTEADLHLADSLAAAVALGLDRQQLVERHEALFLQTVTALAQAVEMRDEYTGNHTQRVTAYALMLAEEMGLPEDVRRQLRVATLLHDIGKIAIDDQILRKPGRLSDGEFESMKSHVLRGGEIVQMIPGLAWALPVVRGHHERWDGRGYPDGLAGEEIPITARVVAVADAFDAMTSDRPYRAGMPAARAFAELQNGAGTHFDPACVAAFFRIRPRLEALLEKEAAERRFTETGSHTVSRHELERERKALMDDGTVSIPTIAVAKDPAASPAESAQG</sequence>
<dbReference type="NCBIfam" id="TIGR00277">
    <property type="entry name" value="HDIG"/>
    <property type="match status" value="1"/>
</dbReference>
<dbReference type="Proteomes" id="UP000503447">
    <property type="component" value="Chromosome"/>
</dbReference>
<dbReference type="PROSITE" id="PS50006">
    <property type="entry name" value="FHA_DOMAIN"/>
    <property type="match status" value="1"/>
</dbReference>
<feature type="domain" description="HD-GYP" evidence="2">
    <location>
        <begin position="303"/>
        <end position="498"/>
    </location>
</feature>